<dbReference type="PANTHER" id="PTHR31009">
    <property type="entry name" value="S-ADENOSYL-L-METHIONINE:CARBOXYL METHYLTRANSFERASE FAMILY PROTEIN"/>
    <property type="match status" value="1"/>
</dbReference>
<dbReference type="Pfam" id="PF03492">
    <property type="entry name" value="Methyltransf_7"/>
    <property type="match status" value="1"/>
</dbReference>
<reference evidence="5" key="1">
    <citation type="submission" date="2024-03" db="EMBL/GenBank/DDBJ databases">
        <title>WGS assembly of Saponaria officinalis var. Norfolk2.</title>
        <authorList>
            <person name="Jenkins J."/>
            <person name="Shu S."/>
            <person name="Grimwood J."/>
            <person name="Barry K."/>
            <person name="Goodstein D."/>
            <person name="Schmutz J."/>
            <person name="Leebens-Mack J."/>
            <person name="Osbourn A."/>
        </authorList>
    </citation>
    <scope>NUCLEOTIDE SEQUENCE [LARGE SCALE GENOMIC DNA]</scope>
    <source>
        <strain evidence="5">JIC</strain>
    </source>
</reference>
<gene>
    <name evidence="5" type="ORF">RND81_08G078900</name>
</gene>
<evidence type="ECO:0000256" key="4">
    <source>
        <dbReference type="ARBA" id="ARBA00022842"/>
    </source>
</evidence>
<proteinExistence type="predicted"/>
<name>A0AAW1J5L9_SAPOF</name>
<evidence type="ECO:0000256" key="3">
    <source>
        <dbReference type="ARBA" id="ARBA00022723"/>
    </source>
</evidence>
<evidence type="ECO:0000313" key="6">
    <source>
        <dbReference type="Proteomes" id="UP001443914"/>
    </source>
</evidence>
<protein>
    <submittedName>
        <fullName evidence="5">Uncharacterized protein</fullName>
    </submittedName>
</protein>
<dbReference type="GO" id="GO:0046872">
    <property type="term" value="F:metal ion binding"/>
    <property type="evidence" value="ECO:0007669"/>
    <property type="project" value="UniProtKB-KW"/>
</dbReference>
<dbReference type="Proteomes" id="UP001443914">
    <property type="component" value="Unassembled WGS sequence"/>
</dbReference>
<comment type="caution">
    <text evidence="5">The sequence shown here is derived from an EMBL/GenBank/DDBJ whole genome shotgun (WGS) entry which is preliminary data.</text>
</comment>
<dbReference type="GO" id="GO:0032259">
    <property type="term" value="P:methylation"/>
    <property type="evidence" value="ECO:0007669"/>
    <property type="project" value="UniProtKB-KW"/>
</dbReference>
<dbReference type="InterPro" id="IPR029063">
    <property type="entry name" value="SAM-dependent_MTases_sf"/>
</dbReference>
<dbReference type="GO" id="GO:0008168">
    <property type="term" value="F:methyltransferase activity"/>
    <property type="evidence" value="ECO:0007669"/>
    <property type="project" value="UniProtKB-KW"/>
</dbReference>
<organism evidence="5 6">
    <name type="scientific">Saponaria officinalis</name>
    <name type="common">Common soapwort</name>
    <name type="synonym">Lychnis saponaria</name>
    <dbReference type="NCBI Taxonomy" id="3572"/>
    <lineage>
        <taxon>Eukaryota</taxon>
        <taxon>Viridiplantae</taxon>
        <taxon>Streptophyta</taxon>
        <taxon>Embryophyta</taxon>
        <taxon>Tracheophyta</taxon>
        <taxon>Spermatophyta</taxon>
        <taxon>Magnoliopsida</taxon>
        <taxon>eudicotyledons</taxon>
        <taxon>Gunneridae</taxon>
        <taxon>Pentapetalae</taxon>
        <taxon>Caryophyllales</taxon>
        <taxon>Caryophyllaceae</taxon>
        <taxon>Caryophylleae</taxon>
        <taxon>Saponaria</taxon>
    </lineage>
</organism>
<dbReference type="AlphaFoldDB" id="A0AAW1J5L9"/>
<dbReference type="InterPro" id="IPR005299">
    <property type="entry name" value="MeTrfase_7"/>
</dbReference>
<keyword evidence="2" id="KW-0808">Transferase</keyword>
<keyword evidence="6" id="KW-1185">Reference proteome</keyword>
<dbReference type="Gene3D" id="3.40.50.150">
    <property type="entry name" value="Vaccinia Virus protein VP39"/>
    <property type="match status" value="1"/>
</dbReference>
<keyword evidence="3" id="KW-0479">Metal-binding</keyword>
<dbReference type="InterPro" id="IPR042086">
    <property type="entry name" value="MeTrfase_capping"/>
</dbReference>
<evidence type="ECO:0000313" key="5">
    <source>
        <dbReference type="EMBL" id="KAK9698050.1"/>
    </source>
</evidence>
<evidence type="ECO:0000256" key="2">
    <source>
        <dbReference type="ARBA" id="ARBA00022679"/>
    </source>
</evidence>
<dbReference type="SUPFAM" id="SSF53335">
    <property type="entry name" value="S-adenosyl-L-methionine-dependent methyltransferases"/>
    <property type="match status" value="1"/>
</dbReference>
<keyword evidence="1" id="KW-0489">Methyltransferase</keyword>
<sequence length="337" mass="38882">MKQVLLSTKSIREEAIKEFYLKNIPSTLCIADLGCSSAEQNTYNVALELIEIVEKARQELGCRPQDYQVNLNDLPNNDFNTLFKSLDIFKEKLVQKFGNELGHCFVCGVPGSFYGRLFPNNSLHFVHSSYSLLWLSQEPDGIEESEKNIYLTKTSSTSVLNAYYEQFIKDFSTFLSCRSKEVVVGGKMQLTIIGRLSDEPFSKECSRMWDLLATVLNEMTFEGFIEEKKLHTFNIPHYYPSPLELKTLVEREGSFNIDQFITFDTKWNNAYENNVHEDPNSYDFVKCMRSVTEAMLINCFGEAVIDEIFVRYQKVVHSSMIKEKNAFINHSMLLIKN</sequence>
<accession>A0AAW1J5L9</accession>
<keyword evidence="4" id="KW-0460">Magnesium</keyword>
<dbReference type="EMBL" id="JBDFQZ010000008">
    <property type="protein sequence ID" value="KAK9698050.1"/>
    <property type="molecule type" value="Genomic_DNA"/>
</dbReference>
<evidence type="ECO:0000256" key="1">
    <source>
        <dbReference type="ARBA" id="ARBA00022603"/>
    </source>
</evidence>
<dbReference type="Gene3D" id="1.10.1200.270">
    <property type="entry name" value="Methyltransferase, alpha-helical capping domain"/>
    <property type="match status" value="1"/>
</dbReference>